<organism evidence="1 2">
    <name type="scientific">Pluteus cervinus</name>
    <dbReference type="NCBI Taxonomy" id="181527"/>
    <lineage>
        <taxon>Eukaryota</taxon>
        <taxon>Fungi</taxon>
        <taxon>Dikarya</taxon>
        <taxon>Basidiomycota</taxon>
        <taxon>Agaricomycotina</taxon>
        <taxon>Agaricomycetes</taxon>
        <taxon>Agaricomycetidae</taxon>
        <taxon>Agaricales</taxon>
        <taxon>Pluteineae</taxon>
        <taxon>Pluteaceae</taxon>
        <taxon>Pluteus</taxon>
    </lineage>
</organism>
<sequence length="524" mass="60296">MPPQTTTVQYASAPRIRPLRPNLPPTAPMTDHQREEATKAACEAQAEIDQDVADWLKYTFAKVTELSKKHKKEERYFLDLFFAGGLHMVNHHVKVNAFNVFISMKAREHRTTEGEDILKLEELQAQHLDEYHGLTADERLTYVEEFMALKVDALHLQRPTPRSRIQDVSNVLRNIELLLMALQRRTGVQAMLCIFRNTTAYAMDPQWFFTSTEIEPYLPMAVGKQWDTAHVGARLEAFAIAGCDTAKLFKTVQQKVEYYKMAIRNRVNQNLRRITGDFNIQMQYIHFESQIVLRHGVDIKLYKALVSGKCKFVKLTEAEQEKRKKEYEAKLANGETEAPQRKQRKDAGRKRGPNKRTKRKRGDDDNKDDEEQGDKDDGEDDDDDEEDDEEPPAKPARKKPAPKHREKQPQVLEDGKDDEDDEEPPAKPARKKPAPKRRGKQPQVLEEDDDDEGNNEPVPAPASKRRRNQLQAPENEEGGEDPTAPKATRKQHAPKRARKQPQAVDEDDEPPTKRARKQPTKKRV</sequence>
<evidence type="ECO:0000313" key="2">
    <source>
        <dbReference type="Proteomes" id="UP000308600"/>
    </source>
</evidence>
<gene>
    <name evidence="1" type="ORF">BDN72DRAFT_906888</name>
</gene>
<dbReference type="EMBL" id="ML209479">
    <property type="protein sequence ID" value="TFK58281.1"/>
    <property type="molecule type" value="Genomic_DNA"/>
</dbReference>
<dbReference type="Proteomes" id="UP000308600">
    <property type="component" value="Unassembled WGS sequence"/>
</dbReference>
<name>A0ACD2ZXY3_9AGAR</name>
<reference evidence="1 2" key="1">
    <citation type="journal article" date="2019" name="Nat. Ecol. Evol.">
        <title>Megaphylogeny resolves global patterns of mushroom evolution.</title>
        <authorList>
            <person name="Varga T."/>
            <person name="Krizsan K."/>
            <person name="Foldi C."/>
            <person name="Dima B."/>
            <person name="Sanchez-Garcia M."/>
            <person name="Sanchez-Ramirez S."/>
            <person name="Szollosi G.J."/>
            <person name="Szarkandi J.G."/>
            <person name="Papp V."/>
            <person name="Albert L."/>
            <person name="Andreopoulos W."/>
            <person name="Angelini C."/>
            <person name="Antonin V."/>
            <person name="Barry K.W."/>
            <person name="Bougher N.L."/>
            <person name="Buchanan P."/>
            <person name="Buyck B."/>
            <person name="Bense V."/>
            <person name="Catcheside P."/>
            <person name="Chovatia M."/>
            <person name="Cooper J."/>
            <person name="Damon W."/>
            <person name="Desjardin D."/>
            <person name="Finy P."/>
            <person name="Geml J."/>
            <person name="Haridas S."/>
            <person name="Hughes K."/>
            <person name="Justo A."/>
            <person name="Karasinski D."/>
            <person name="Kautmanova I."/>
            <person name="Kiss B."/>
            <person name="Kocsube S."/>
            <person name="Kotiranta H."/>
            <person name="LaButti K.M."/>
            <person name="Lechner B.E."/>
            <person name="Liimatainen K."/>
            <person name="Lipzen A."/>
            <person name="Lukacs Z."/>
            <person name="Mihaltcheva S."/>
            <person name="Morgado L.N."/>
            <person name="Niskanen T."/>
            <person name="Noordeloos M.E."/>
            <person name="Ohm R.A."/>
            <person name="Ortiz-Santana B."/>
            <person name="Ovrebo C."/>
            <person name="Racz N."/>
            <person name="Riley R."/>
            <person name="Savchenko A."/>
            <person name="Shiryaev A."/>
            <person name="Soop K."/>
            <person name="Spirin V."/>
            <person name="Szebenyi C."/>
            <person name="Tomsovsky M."/>
            <person name="Tulloss R.E."/>
            <person name="Uehling J."/>
            <person name="Grigoriev I.V."/>
            <person name="Vagvolgyi C."/>
            <person name="Papp T."/>
            <person name="Martin F.M."/>
            <person name="Miettinen O."/>
            <person name="Hibbett D.S."/>
            <person name="Nagy L.G."/>
        </authorList>
    </citation>
    <scope>NUCLEOTIDE SEQUENCE [LARGE SCALE GENOMIC DNA]</scope>
    <source>
        <strain evidence="1 2">NL-1719</strain>
    </source>
</reference>
<accession>A0ACD2ZXY3</accession>
<keyword evidence="2" id="KW-1185">Reference proteome</keyword>
<evidence type="ECO:0000313" key="1">
    <source>
        <dbReference type="EMBL" id="TFK58281.1"/>
    </source>
</evidence>
<proteinExistence type="predicted"/>
<protein>
    <submittedName>
        <fullName evidence="1">Uncharacterized protein</fullName>
    </submittedName>
</protein>